<protein>
    <recommendedName>
        <fullName evidence="1">DUF4139 domain-containing protein</fullName>
    </recommendedName>
</protein>
<comment type="caution">
    <text evidence="2">The sequence shown here is derived from an EMBL/GenBank/DDBJ whole genome shotgun (WGS) entry which is preliminary data.</text>
</comment>
<dbReference type="Proteomes" id="UP000218164">
    <property type="component" value="Unassembled WGS sequence"/>
</dbReference>
<dbReference type="EMBL" id="LMVP01000516">
    <property type="protein sequence ID" value="PAV11456.1"/>
    <property type="molecule type" value="Genomic_DNA"/>
</dbReference>
<dbReference type="CDD" id="cd00600">
    <property type="entry name" value="Sm_like"/>
    <property type="match status" value="1"/>
</dbReference>
<dbReference type="Pfam" id="PF13598">
    <property type="entry name" value="DUF4139"/>
    <property type="match status" value="1"/>
</dbReference>
<evidence type="ECO:0000259" key="1">
    <source>
        <dbReference type="Pfam" id="PF13598"/>
    </source>
</evidence>
<dbReference type="PANTHER" id="PTHR38075:SF1">
    <property type="entry name" value="DUF4139 DOMAIN-CONTAINING PROTEIN"/>
    <property type="match status" value="1"/>
</dbReference>
<dbReference type="AlphaFoldDB" id="A0A2A2HQB1"/>
<reference evidence="2 3" key="1">
    <citation type="journal article" date="2017" name="BMC Genomics">
        <title>Genomic analysis of methanogenic archaea reveals a shift towards energy conservation.</title>
        <authorList>
            <person name="Gilmore S.P."/>
            <person name="Henske J.K."/>
            <person name="Sexton J.A."/>
            <person name="Solomon K.V."/>
            <person name="Seppala S."/>
            <person name="Yoo J.I."/>
            <person name="Huyett L.M."/>
            <person name="Pressman A."/>
            <person name="Cogan J.Z."/>
            <person name="Kivenson V."/>
            <person name="Peng X."/>
            <person name="Tan Y."/>
            <person name="Valentine D.L."/>
            <person name="O'Malley M.A."/>
        </authorList>
    </citation>
    <scope>NUCLEOTIDE SEQUENCE [LARGE SCALE GENOMIC DNA]</scope>
    <source>
        <strain evidence="2 3">MC-15</strain>
    </source>
</reference>
<dbReference type="PANTHER" id="PTHR38075">
    <property type="entry name" value="DUF4139 DOMAIN-CONTAINING PROTEIN"/>
    <property type="match status" value="1"/>
</dbReference>
<name>A0A2A2HQB1_9EURY</name>
<gene>
    <name evidence="2" type="ORF">ASJ81_00155</name>
</gene>
<feature type="domain" description="DUF4139" evidence="1">
    <location>
        <begin position="233"/>
        <end position="509"/>
    </location>
</feature>
<accession>A0A2A2HQB1</accession>
<dbReference type="OrthoDB" id="121492at2157"/>
<evidence type="ECO:0000313" key="2">
    <source>
        <dbReference type="EMBL" id="PAV11456.1"/>
    </source>
</evidence>
<proteinExistence type="predicted"/>
<keyword evidence="3" id="KW-1185">Reference proteome</keyword>
<organism evidence="2 3">
    <name type="scientific">Methanosarcina spelaei</name>
    <dbReference type="NCBI Taxonomy" id="1036679"/>
    <lineage>
        <taxon>Archaea</taxon>
        <taxon>Methanobacteriati</taxon>
        <taxon>Methanobacteriota</taxon>
        <taxon>Stenosarchaea group</taxon>
        <taxon>Methanomicrobia</taxon>
        <taxon>Methanosarcinales</taxon>
        <taxon>Methanosarcinaceae</taxon>
        <taxon>Methanosarcina</taxon>
    </lineage>
</organism>
<evidence type="ECO:0000313" key="3">
    <source>
        <dbReference type="Proteomes" id="UP000218164"/>
    </source>
</evidence>
<dbReference type="InterPro" id="IPR037291">
    <property type="entry name" value="DUF4139"/>
</dbReference>
<sequence length="510" mass="56776">MKINKSYIWLIMASSLILTASAAFLYPGFTFHPDYTVSIAQAAQADRSETTINGIESSSSIVTRVQTSNPLEILTAGAQAIDSGTEVTVYNDNLALVKEKRELEFDSGVNKVEYKDVAALIDPTSVMFEDTKNKNTVVLEQNYEYDLVSSQELLEKFLDKEITVTEKEGGTYTGILMNYNEYKGLVLKLSDGKVVTLSEISKVEFPDSAGLLTKPTLIWQVYSPAAGKRDVLTSYLTNGMSWKANYIVKTTADDKKADVQGWVTVNNKAGTTYENAKLKLVAGDVHRVTVPKGTPAREPAVEGGVAYDEAVESVVEESLFEYHLYTLQRPATLRNNQVKQLSLLSVNSVPVEKELIFDVSKNSDVQVALSFNNSKEKGLGMPLPAGVLRVYKTDSEGQLQFLGEDSIKHTPKDEEIKVVVGNAFDVTGKRTQTNYNKISSNIWRESYETEIKNHKSESQKVKIMENFYGDWEITNTSDPYEKKDAYTAEWSITIPAEGSKKVTYTVERSY</sequence>